<evidence type="ECO:0000259" key="9">
    <source>
        <dbReference type="PROSITE" id="PS50071"/>
    </source>
</evidence>
<evidence type="ECO:0000256" key="1">
    <source>
        <dbReference type="ARBA" id="ARBA00004123"/>
    </source>
</evidence>
<evidence type="ECO:0000256" key="6">
    <source>
        <dbReference type="PROSITE-ProRule" id="PRU00108"/>
    </source>
</evidence>
<evidence type="ECO:0000256" key="2">
    <source>
        <dbReference type="ARBA" id="ARBA00022473"/>
    </source>
</evidence>
<keyword evidence="3 6" id="KW-0238">DNA-binding</keyword>
<evidence type="ECO:0000256" key="7">
    <source>
        <dbReference type="RuleBase" id="RU000682"/>
    </source>
</evidence>
<proteinExistence type="predicted"/>
<dbReference type="PANTHER" id="PTHR45793:SF5">
    <property type="entry name" value="HOMEOTIC PROTEIN OCELLILESS"/>
    <property type="match status" value="1"/>
</dbReference>
<evidence type="ECO:0000313" key="10">
    <source>
        <dbReference type="EMBL" id="OAF69795.1"/>
    </source>
</evidence>
<dbReference type="CDD" id="cd00086">
    <property type="entry name" value="homeodomain"/>
    <property type="match status" value="1"/>
</dbReference>
<evidence type="ECO:0000256" key="5">
    <source>
        <dbReference type="ARBA" id="ARBA00023242"/>
    </source>
</evidence>
<dbReference type="SMART" id="SM00389">
    <property type="entry name" value="HOX"/>
    <property type="match status" value="1"/>
</dbReference>
<dbReference type="SUPFAM" id="SSF46689">
    <property type="entry name" value="Homeodomain-like"/>
    <property type="match status" value="1"/>
</dbReference>
<accession>A0A177B6B5</accession>
<dbReference type="AlphaFoldDB" id="A0A177B6B5"/>
<reference evidence="10 11" key="1">
    <citation type="submission" date="2016-04" db="EMBL/GenBank/DDBJ databases">
        <title>The genome of Intoshia linei affirms orthonectids as highly simplified spiralians.</title>
        <authorList>
            <person name="Mikhailov K.V."/>
            <person name="Slusarev G.S."/>
            <person name="Nikitin M.A."/>
            <person name="Logacheva M.D."/>
            <person name="Penin A."/>
            <person name="Aleoshin V."/>
            <person name="Panchin Y.V."/>
        </authorList>
    </citation>
    <scope>NUCLEOTIDE SEQUENCE [LARGE SCALE GENOMIC DNA]</scope>
    <source>
        <strain evidence="10">Intl2013</strain>
        <tissue evidence="10">Whole animal</tissue>
    </source>
</reference>
<evidence type="ECO:0000256" key="8">
    <source>
        <dbReference type="SAM" id="MobiDB-lite"/>
    </source>
</evidence>
<dbReference type="InterPro" id="IPR001356">
    <property type="entry name" value="HD"/>
</dbReference>
<feature type="domain" description="Homeobox" evidence="9">
    <location>
        <begin position="174"/>
        <end position="234"/>
    </location>
</feature>
<feature type="region of interest" description="Disordered" evidence="8">
    <location>
        <begin position="160"/>
        <end position="179"/>
    </location>
</feature>
<name>A0A177B6B5_9BILA</name>
<evidence type="ECO:0000256" key="4">
    <source>
        <dbReference type="ARBA" id="ARBA00023155"/>
    </source>
</evidence>
<dbReference type="PANTHER" id="PTHR45793">
    <property type="entry name" value="HOMEOBOX PROTEIN"/>
    <property type="match status" value="1"/>
</dbReference>
<sequence>MDLKPIYTNLKNVNLQNEDSDEEAHIKSYPKYELSHILNNEYVDNIRNAKFSETFQVLPRNGSIPPNFPIQHEEFHPFPEKPIYSSQFSNMNYEMNRTYNNTLNSYRGYYNFPPMNVPQQFIHPSPNFKFNNQSQIAELNVRNYINCHEIIEKNVDELPMPKQKKRKAKSDGGPKVRRERTTFTSQQVSMLLNVFRNSQYPDVIMRENIANRFRISESKIQVWFKNRRAKIRLTKQKNEAKNETKCPKIQDPNEESCKVDQLINLSDNILDATMINDSVFKKNSISNDIDN</sequence>
<dbReference type="GO" id="GO:0000981">
    <property type="term" value="F:DNA-binding transcription factor activity, RNA polymerase II-specific"/>
    <property type="evidence" value="ECO:0007669"/>
    <property type="project" value="TreeGrafter"/>
</dbReference>
<dbReference type="OrthoDB" id="6159439at2759"/>
<protein>
    <recommendedName>
        <fullName evidence="9">Homeobox domain-containing protein</fullName>
    </recommendedName>
</protein>
<dbReference type="EMBL" id="LWCA01000229">
    <property type="protein sequence ID" value="OAF69795.1"/>
    <property type="molecule type" value="Genomic_DNA"/>
</dbReference>
<dbReference type="GO" id="GO:0000978">
    <property type="term" value="F:RNA polymerase II cis-regulatory region sequence-specific DNA binding"/>
    <property type="evidence" value="ECO:0007669"/>
    <property type="project" value="TreeGrafter"/>
</dbReference>
<dbReference type="GO" id="GO:0005634">
    <property type="term" value="C:nucleus"/>
    <property type="evidence" value="ECO:0007669"/>
    <property type="project" value="UniProtKB-SubCell"/>
</dbReference>
<feature type="compositionally biased region" description="Basic and acidic residues" evidence="8">
    <location>
        <begin position="169"/>
        <end position="179"/>
    </location>
</feature>
<comment type="caution">
    <text evidence="10">The sequence shown here is derived from an EMBL/GenBank/DDBJ whole genome shotgun (WGS) entry which is preliminary data.</text>
</comment>
<keyword evidence="5 6" id="KW-0539">Nucleus</keyword>
<dbReference type="Pfam" id="PF00046">
    <property type="entry name" value="Homeodomain"/>
    <property type="match status" value="1"/>
</dbReference>
<evidence type="ECO:0000256" key="3">
    <source>
        <dbReference type="ARBA" id="ARBA00023125"/>
    </source>
</evidence>
<dbReference type="PROSITE" id="PS50071">
    <property type="entry name" value="HOMEOBOX_2"/>
    <property type="match status" value="1"/>
</dbReference>
<dbReference type="InterPro" id="IPR009057">
    <property type="entry name" value="Homeodomain-like_sf"/>
</dbReference>
<keyword evidence="2" id="KW-0217">Developmental protein</keyword>
<comment type="subcellular location">
    <subcellularLocation>
        <location evidence="1 6 7">Nucleus</location>
    </subcellularLocation>
</comment>
<evidence type="ECO:0000313" key="11">
    <source>
        <dbReference type="Proteomes" id="UP000078046"/>
    </source>
</evidence>
<organism evidence="10 11">
    <name type="scientific">Intoshia linei</name>
    <dbReference type="NCBI Taxonomy" id="1819745"/>
    <lineage>
        <taxon>Eukaryota</taxon>
        <taxon>Metazoa</taxon>
        <taxon>Spiralia</taxon>
        <taxon>Lophotrochozoa</taxon>
        <taxon>Mesozoa</taxon>
        <taxon>Orthonectida</taxon>
        <taxon>Rhopaluridae</taxon>
        <taxon>Intoshia</taxon>
    </lineage>
</organism>
<keyword evidence="4 6" id="KW-0371">Homeobox</keyword>
<feature type="DNA-binding region" description="Homeobox" evidence="6">
    <location>
        <begin position="176"/>
        <end position="235"/>
    </location>
</feature>
<gene>
    <name evidence="10" type="ORF">A3Q56_02454</name>
</gene>
<dbReference type="Proteomes" id="UP000078046">
    <property type="component" value="Unassembled WGS sequence"/>
</dbReference>
<keyword evidence="11" id="KW-1185">Reference proteome</keyword>
<dbReference type="Gene3D" id="1.10.10.60">
    <property type="entry name" value="Homeodomain-like"/>
    <property type="match status" value="1"/>
</dbReference>